<comment type="caution">
    <text evidence="2">The sequence shown here is derived from an EMBL/GenBank/DDBJ whole genome shotgun (WGS) entry which is preliminary data.</text>
</comment>
<reference evidence="3" key="1">
    <citation type="journal article" date="2019" name="Int. J. Syst. Evol. Microbiol.">
        <title>The Global Catalogue of Microorganisms (GCM) 10K type strain sequencing project: providing services to taxonomists for standard genome sequencing and annotation.</title>
        <authorList>
            <consortium name="The Broad Institute Genomics Platform"/>
            <consortium name="The Broad Institute Genome Sequencing Center for Infectious Disease"/>
            <person name="Wu L."/>
            <person name="Ma J."/>
        </authorList>
    </citation>
    <scope>NUCLEOTIDE SEQUENCE [LARGE SCALE GENOMIC DNA]</scope>
    <source>
        <strain evidence="3">JCM 9377</strain>
    </source>
</reference>
<proteinExistence type="predicted"/>
<keyword evidence="1" id="KW-0472">Membrane</keyword>
<evidence type="ECO:0000313" key="3">
    <source>
        <dbReference type="Proteomes" id="UP001501237"/>
    </source>
</evidence>
<accession>A0ABP6Q6G6</accession>
<dbReference type="Proteomes" id="UP001501237">
    <property type="component" value="Unassembled WGS sequence"/>
</dbReference>
<feature type="transmembrane region" description="Helical" evidence="1">
    <location>
        <begin position="33"/>
        <end position="55"/>
    </location>
</feature>
<sequence length="133" mass="14098">MAILSNPRTDLPLDADPTDLARVTRAANHDTSLASWAVSMMGVGLLIQVPTLAALATTSRVVLALLLLPLLGGGTRAILHLQRASAGISSATTMTQLLAGLETRQYWAYRAQSWAMATGLGFSLWTLVLQLLA</sequence>
<protein>
    <submittedName>
        <fullName evidence="2">Uncharacterized protein</fullName>
    </submittedName>
</protein>
<evidence type="ECO:0000313" key="2">
    <source>
        <dbReference type="EMBL" id="GAA3205409.1"/>
    </source>
</evidence>
<gene>
    <name evidence="2" type="ORF">GCM10010468_20390</name>
</gene>
<feature type="transmembrane region" description="Helical" evidence="1">
    <location>
        <begin position="61"/>
        <end position="79"/>
    </location>
</feature>
<keyword evidence="1" id="KW-0812">Transmembrane</keyword>
<keyword evidence="3" id="KW-1185">Reference proteome</keyword>
<dbReference type="EMBL" id="BAAAUV010000004">
    <property type="protein sequence ID" value="GAA3205409.1"/>
    <property type="molecule type" value="Genomic_DNA"/>
</dbReference>
<dbReference type="RefSeq" id="WP_344825269.1">
    <property type="nucleotide sequence ID" value="NZ_BAAAUV010000004.1"/>
</dbReference>
<evidence type="ECO:0000256" key="1">
    <source>
        <dbReference type="SAM" id="Phobius"/>
    </source>
</evidence>
<feature type="transmembrane region" description="Helical" evidence="1">
    <location>
        <begin position="114"/>
        <end position="132"/>
    </location>
</feature>
<organism evidence="2 3">
    <name type="scientific">Actinocorallia longicatena</name>
    <dbReference type="NCBI Taxonomy" id="111803"/>
    <lineage>
        <taxon>Bacteria</taxon>
        <taxon>Bacillati</taxon>
        <taxon>Actinomycetota</taxon>
        <taxon>Actinomycetes</taxon>
        <taxon>Streptosporangiales</taxon>
        <taxon>Thermomonosporaceae</taxon>
        <taxon>Actinocorallia</taxon>
    </lineage>
</organism>
<name>A0ABP6Q6G6_9ACTN</name>
<keyword evidence="1" id="KW-1133">Transmembrane helix</keyword>